<organism evidence="1 2">
    <name type="scientific">Meloidogyne enterolobii</name>
    <name type="common">Root-knot nematode worm</name>
    <name type="synonym">Meloidogyne mayaguensis</name>
    <dbReference type="NCBI Taxonomy" id="390850"/>
    <lineage>
        <taxon>Eukaryota</taxon>
        <taxon>Metazoa</taxon>
        <taxon>Ecdysozoa</taxon>
        <taxon>Nematoda</taxon>
        <taxon>Chromadorea</taxon>
        <taxon>Rhabditida</taxon>
        <taxon>Tylenchina</taxon>
        <taxon>Tylenchomorpha</taxon>
        <taxon>Tylenchoidea</taxon>
        <taxon>Meloidogynidae</taxon>
        <taxon>Meloidogyninae</taxon>
        <taxon>Meloidogyne</taxon>
    </lineage>
</organism>
<comment type="caution">
    <text evidence="1">The sequence shown here is derived from an EMBL/GenBank/DDBJ whole genome shotgun (WGS) entry which is preliminary data.</text>
</comment>
<dbReference type="EMBL" id="CAJEWN010000112">
    <property type="protein sequence ID" value="CAD2165757.1"/>
    <property type="molecule type" value="Genomic_DNA"/>
</dbReference>
<sequence>MAGDFSIFLYRLKSKPFPLCLSTFSAAFCSKFFKPDLLSVTRDSLRFFPSKTLLKTRLPDSKPCLPIALPISLPIGIK</sequence>
<evidence type="ECO:0000313" key="2">
    <source>
        <dbReference type="Proteomes" id="UP000580250"/>
    </source>
</evidence>
<proteinExistence type="predicted"/>
<reference evidence="1 2" key="1">
    <citation type="submission" date="2020-08" db="EMBL/GenBank/DDBJ databases">
        <authorList>
            <person name="Koutsovoulos G."/>
            <person name="Danchin GJ E."/>
        </authorList>
    </citation>
    <scope>NUCLEOTIDE SEQUENCE [LARGE SCALE GENOMIC DNA]</scope>
</reference>
<gene>
    <name evidence="1" type="ORF">MENT_LOCUS17374</name>
</gene>
<protein>
    <submittedName>
        <fullName evidence="1">Uncharacterized protein</fullName>
    </submittedName>
</protein>
<dbReference type="Proteomes" id="UP000580250">
    <property type="component" value="Unassembled WGS sequence"/>
</dbReference>
<evidence type="ECO:0000313" key="1">
    <source>
        <dbReference type="EMBL" id="CAD2165757.1"/>
    </source>
</evidence>
<dbReference type="AlphaFoldDB" id="A0A6V7UU97"/>
<accession>A0A6V7UU97</accession>
<name>A0A6V7UU97_MELEN</name>